<evidence type="ECO:0000313" key="1">
    <source>
        <dbReference type="EMBL" id="GAA4992649.1"/>
    </source>
</evidence>
<comment type="caution">
    <text evidence="1">The sequence shown here is derived from an EMBL/GenBank/DDBJ whole genome shotgun (WGS) entry which is preliminary data.</text>
</comment>
<proteinExistence type="predicted"/>
<accession>A0ABP9IAR9</accession>
<sequence>MRAREVCVHAVDFDLGIGFADLPEDFLRALCDDIRAKRGLTELPAGPLPEVAAWLAGRPHSLADAPALGPWL</sequence>
<dbReference type="Proteomes" id="UP001500466">
    <property type="component" value="Unassembled WGS sequence"/>
</dbReference>
<evidence type="ECO:0000313" key="2">
    <source>
        <dbReference type="Proteomes" id="UP001500466"/>
    </source>
</evidence>
<name>A0ABP9IAR9_9ACTN</name>
<organism evidence="1 2">
    <name type="scientific">Yinghuangia aomiensis</name>
    <dbReference type="NCBI Taxonomy" id="676205"/>
    <lineage>
        <taxon>Bacteria</taxon>
        <taxon>Bacillati</taxon>
        <taxon>Actinomycetota</taxon>
        <taxon>Actinomycetes</taxon>
        <taxon>Kitasatosporales</taxon>
        <taxon>Streptomycetaceae</taxon>
        <taxon>Yinghuangia</taxon>
    </lineage>
</organism>
<dbReference type="EMBL" id="BAABHS010000047">
    <property type="protein sequence ID" value="GAA4992649.1"/>
    <property type="molecule type" value="Genomic_DNA"/>
</dbReference>
<reference evidence="2" key="1">
    <citation type="journal article" date="2019" name="Int. J. Syst. Evol. Microbiol.">
        <title>The Global Catalogue of Microorganisms (GCM) 10K type strain sequencing project: providing services to taxonomists for standard genome sequencing and annotation.</title>
        <authorList>
            <consortium name="The Broad Institute Genomics Platform"/>
            <consortium name="The Broad Institute Genome Sequencing Center for Infectious Disease"/>
            <person name="Wu L."/>
            <person name="Ma J."/>
        </authorList>
    </citation>
    <scope>NUCLEOTIDE SEQUENCE [LARGE SCALE GENOMIC DNA]</scope>
    <source>
        <strain evidence="2">JCM 17986</strain>
    </source>
</reference>
<keyword evidence="2" id="KW-1185">Reference proteome</keyword>
<protein>
    <submittedName>
        <fullName evidence="1">Uncharacterized protein</fullName>
    </submittedName>
</protein>
<gene>
    <name evidence="1" type="ORF">GCM10023205_76560</name>
</gene>